<evidence type="ECO:0000313" key="3">
    <source>
        <dbReference type="Proteomes" id="UP000269001"/>
    </source>
</evidence>
<keyword evidence="1" id="KW-0812">Transmembrane</keyword>
<feature type="transmembrane region" description="Helical" evidence="1">
    <location>
        <begin position="12"/>
        <end position="34"/>
    </location>
</feature>
<feature type="transmembrane region" description="Helical" evidence="1">
    <location>
        <begin position="40"/>
        <end position="58"/>
    </location>
</feature>
<dbReference type="Proteomes" id="UP000269001">
    <property type="component" value="Unassembled WGS sequence"/>
</dbReference>
<gene>
    <name evidence="2" type="ORF">D7V21_08340</name>
</gene>
<evidence type="ECO:0000313" key="2">
    <source>
        <dbReference type="EMBL" id="RKG33900.1"/>
    </source>
</evidence>
<keyword evidence="1" id="KW-1133">Transmembrane helix</keyword>
<feature type="transmembrane region" description="Helical" evidence="1">
    <location>
        <begin position="268"/>
        <end position="287"/>
    </location>
</feature>
<name>A0A3A8ET70_9GAMM</name>
<protein>
    <recommendedName>
        <fullName evidence="4">Sodium-dependent transporter</fullName>
    </recommendedName>
</protein>
<dbReference type="EMBL" id="RAXU01000008">
    <property type="protein sequence ID" value="RKG33900.1"/>
    <property type="molecule type" value="Genomic_DNA"/>
</dbReference>
<accession>A0A3A8ET70</accession>
<comment type="caution">
    <text evidence="2">The sequence shown here is derived from an EMBL/GenBank/DDBJ whole genome shotgun (WGS) entry which is preliminary data.</text>
</comment>
<organism evidence="2 3">
    <name type="scientific">Acinetobacter guerrae</name>
    <dbReference type="NCBI Taxonomy" id="1843371"/>
    <lineage>
        <taxon>Bacteria</taxon>
        <taxon>Pseudomonadati</taxon>
        <taxon>Pseudomonadota</taxon>
        <taxon>Gammaproteobacteria</taxon>
        <taxon>Moraxellales</taxon>
        <taxon>Moraxellaceae</taxon>
        <taxon>Acinetobacter</taxon>
    </lineage>
</organism>
<feature type="transmembrane region" description="Helical" evidence="1">
    <location>
        <begin position="183"/>
        <end position="203"/>
    </location>
</feature>
<dbReference type="AlphaFoldDB" id="A0A3A8ET70"/>
<sequence length="361" mass="39985">MQDSALARWLSPLMAFCFTFIIVAALASAVGIQIDRQLDFWLLWLATMVILALPICYLEIALAKRTKTTALNALSSLTRDADASQKWRIVGWLAVVFIPFLAGAILSHLGLAASVTLGLGISSQVMFVGLVIIAFALSFVPRQVLLILMMFGVVISFISSLVLAQPTASWHWTPIEFKEWGNATVLALVATGLGMGLYWQNSLQQVQDGRQASKTALPIWIAQFLAVIAFGFYSVQQNIPVLTLAIAGVMAAALLLQLAKEQLQQRQLSAVIQWAVLLIATLIWLIPQVQFEFNILLMLWGLLICLIYSIFAGWIMKISHLRKSMNFSNELFYNLWRIAIRIILPLSIILAMLAIIGQLLS</sequence>
<proteinExistence type="predicted"/>
<feature type="transmembrane region" description="Helical" evidence="1">
    <location>
        <begin position="293"/>
        <end position="317"/>
    </location>
</feature>
<evidence type="ECO:0000256" key="1">
    <source>
        <dbReference type="SAM" id="Phobius"/>
    </source>
</evidence>
<dbReference type="SUPFAM" id="SSF161070">
    <property type="entry name" value="SNF-like"/>
    <property type="match status" value="1"/>
</dbReference>
<evidence type="ECO:0008006" key="4">
    <source>
        <dbReference type="Google" id="ProtNLM"/>
    </source>
</evidence>
<dbReference type="RefSeq" id="WP_120370051.1">
    <property type="nucleotide sequence ID" value="NZ_RAXU01000008.1"/>
</dbReference>
<reference evidence="2 3" key="1">
    <citation type="submission" date="2018-09" db="EMBL/GenBank/DDBJ databases">
        <title>The draft genome of Acinetobacter spp. strains.</title>
        <authorList>
            <person name="Qin J."/>
            <person name="Feng Y."/>
            <person name="Zong Z."/>
        </authorList>
    </citation>
    <scope>NUCLEOTIDE SEQUENCE [LARGE SCALE GENOMIC DNA]</scope>
    <source>
        <strain evidence="2 3">WCHAc060096</strain>
    </source>
</reference>
<keyword evidence="1" id="KW-0472">Membrane</keyword>
<feature type="transmembrane region" description="Helical" evidence="1">
    <location>
        <begin position="338"/>
        <end position="360"/>
    </location>
</feature>
<feature type="transmembrane region" description="Helical" evidence="1">
    <location>
        <begin position="215"/>
        <end position="233"/>
    </location>
</feature>
<feature type="transmembrane region" description="Helical" evidence="1">
    <location>
        <begin position="144"/>
        <end position="163"/>
    </location>
</feature>
<feature type="transmembrane region" description="Helical" evidence="1">
    <location>
        <begin position="89"/>
        <end position="111"/>
    </location>
</feature>
<feature type="transmembrane region" description="Helical" evidence="1">
    <location>
        <begin position="239"/>
        <end position="256"/>
    </location>
</feature>
<feature type="transmembrane region" description="Helical" evidence="1">
    <location>
        <begin position="117"/>
        <end position="137"/>
    </location>
</feature>
<dbReference type="InterPro" id="IPR037272">
    <property type="entry name" value="SNS_sf"/>
</dbReference>
<keyword evidence="3" id="KW-1185">Reference proteome</keyword>